<reference evidence="9 10" key="1">
    <citation type="submission" date="2019-12" db="EMBL/GenBank/DDBJ databases">
        <authorList>
            <person name="Scholz U."/>
            <person name="Mascher M."/>
            <person name="Fiebig A."/>
        </authorList>
    </citation>
    <scope>NUCLEOTIDE SEQUENCE</scope>
</reference>
<keyword evidence="5" id="KW-0804">Transcription</keyword>
<evidence type="ECO:0000256" key="1">
    <source>
        <dbReference type="ARBA" id="ARBA00007788"/>
    </source>
</evidence>
<proteinExistence type="inferred from homology"/>
<dbReference type="Gene3D" id="1.10.10.10">
    <property type="entry name" value="Winged helix-like DNA-binding domain superfamily/Winged helix DNA-binding domain"/>
    <property type="match status" value="2"/>
</dbReference>
<dbReference type="EMBL" id="CACRZD030000010">
    <property type="protein sequence ID" value="CAA6667533.1"/>
    <property type="molecule type" value="Genomic_DNA"/>
</dbReference>
<feature type="chain" id="PRO_5029568609" description="RNA polymerase sigma-70 domain-containing protein" evidence="6">
    <location>
        <begin position="18"/>
        <end position="372"/>
    </location>
</feature>
<keyword evidence="2" id="KW-0805">Transcription regulation</keyword>
<dbReference type="InterPro" id="IPR000943">
    <property type="entry name" value="RNA_pol_sigma70"/>
</dbReference>
<evidence type="ECO:0000256" key="3">
    <source>
        <dbReference type="ARBA" id="ARBA00023082"/>
    </source>
</evidence>
<evidence type="ECO:0000313" key="9">
    <source>
        <dbReference type="EMBL" id="CAA2628279.1"/>
    </source>
</evidence>
<dbReference type="InterPro" id="IPR007624">
    <property type="entry name" value="RNA_pol_sigma70_r3"/>
</dbReference>
<comment type="similarity">
    <text evidence="1">Belongs to the sigma-70 factor family.</text>
</comment>
<dbReference type="InterPro" id="IPR007630">
    <property type="entry name" value="RNA_pol_sigma70_r4"/>
</dbReference>
<dbReference type="InterPro" id="IPR013325">
    <property type="entry name" value="RNA_pol_sigma_r2"/>
</dbReference>
<name>A0A7I8JDE2_SPIIN</name>
<dbReference type="PANTHER" id="PTHR30603:SF45">
    <property type="entry name" value="RNA POLYMERASE SIGMA FACTOR SIGF, CHLOROPLASTIC"/>
    <property type="match status" value="1"/>
</dbReference>
<feature type="domain" description="RNA polymerase sigma-70" evidence="8">
    <location>
        <begin position="329"/>
        <end position="355"/>
    </location>
</feature>
<dbReference type="InterPro" id="IPR036388">
    <property type="entry name" value="WH-like_DNA-bd_sf"/>
</dbReference>
<gene>
    <name evidence="9" type="ORF">SI7747_10013926</name>
</gene>
<dbReference type="AlphaFoldDB" id="A0A7I8JDE2"/>
<dbReference type="NCBIfam" id="TIGR02937">
    <property type="entry name" value="sigma70-ECF"/>
    <property type="match status" value="1"/>
</dbReference>
<accession>A0A7I8JDE2</accession>
<dbReference type="Pfam" id="PF04542">
    <property type="entry name" value="Sigma70_r2"/>
    <property type="match status" value="1"/>
</dbReference>
<dbReference type="InterPro" id="IPR050239">
    <property type="entry name" value="Sigma-70_RNA_pol_init_factors"/>
</dbReference>
<dbReference type="Proteomes" id="UP001189122">
    <property type="component" value="Unassembled WGS sequence"/>
</dbReference>
<dbReference type="GO" id="GO:0016987">
    <property type="term" value="F:sigma factor activity"/>
    <property type="evidence" value="ECO:0007669"/>
    <property type="project" value="UniProtKB-KW"/>
</dbReference>
<dbReference type="SUPFAM" id="SSF88659">
    <property type="entry name" value="Sigma3 and sigma4 domains of RNA polymerase sigma factors"/>
    <property type="match status" value="2"/>
</dbReference>
<dbReference type="SUPFAM" id="SSF88946">
    <property type="entry name" value="Sigma2 domain of RNA polymerase sigma factors"/>
    <property type="match status" value="1"/>
</dbReference>
<dbReference type="CDD" id="cd06171">
    <property type="entry name" value="Sigma70_r4"/>
    <property type="match status" value="1"/>
</dbReference>
<feature type="signal peptide" evidence="6">
    <location>
        <begin position="1"/>
        <end position="17"/>
    </location>
</feature>
<dbReference type="PROSITE" id="PS00716">
    <property type="entry name" value="SIGMA70_2"/>
    <property type="match status" value="1"/>
</dbReference>
<dbReference type="Gene3D" id="1.20.120.1810">
    <property type="match status" value="1"/>
</dbReference>
<keyword evidence="10" id="KW-1185">Reference proteome</keyword>
<evidence type="ECO:0000259" key="8">
    <source>
        <dbReference type="PROSITE" id="PS00716"/>
    </source>
</evidence>
<dbReference type="Pfam" id="PF04539">
    <property type="entry name" value="Sigma70_r3"/>
    <property type="match status" value="1"/>
</dbReference>
<evidence type="ECO:0000313" key="10">
    <source>
        <dbReference type="Proteomes" id="UP001189122"/>
    </source>
</evidence>
<evidence type="ECO:0000259" key="7">
    <source>
        <dbReference type="PROSITE" id="PS00715"/>
    </source>
</evidence>
<dbReference type="InterPro" id="IPR014284">
    <property type="entry name" value="RNA_pol_sigma-70_dom"/>
</dbReference>
<keyword evidence="3" id="KW-0731">Sigma factor</keyword>
<evidence type="ECO:0000256" key="4">
    <source>
        <dbReference type="ARBA" id="ARBA00023125"/>
    </source>
</evidence>
<dbReference type="PANTHER" id="PTHR30603">
    <property type="entry name" value="RNA POLYMERASE SIGMA FACTOR RPO"/>
    <property type="match status" value="1"/>
</dbReference>
<dbReference type="InterPro" id="IPR007627">
    <property type="entry name" value="RNA_pol_sigma70_r2"/>
</dbReference>
<dbReference type="PRINTS" id="PR00046">
    <property type="entry name" value="SIGMA70FCT"/>
</dbReference>
<keyword evidence="4" id="KW-0238">DNA-binding</keyword>
<sequence length="372" mass="43141">MTSVFLGMLLIINLLLRSPHDPAKVLTRREDEAEKSKWLLDRRSRRRRRSNKTSAVISDASPYVIPTDVSRKMSRGVDTNDALRFFLWGPETRQLLTVKEEKELFKKIQDLMRLEEVKQNLHSQFGPVGMTCHVLQSCLYSGNRSRERMIYANFRLVVHVAKQYQGKGLNIQDLLQEGSMGLMRSLEKFKPKAGCRFPTYAYWWIRQSIRKAIFQNSRTIRLPENVYALLKKIKNTRVLYIQEGHVPTNEELARRVGISKERLERVLTSARSPVSIQDRAWTDQDITVQEITADPEVEAPEFIVAKQMMRRHRQIIQFRYGMHGGEPKSLSEIGELLGLSKERIRQLESRALDRLKESLPGHGLGAYVELLI</sequence>
<keyword evidence="6" id="KW-0732">Signal</keyword>
<dbReference type="Pfam" id="PF04545">
    <property type="entry name" value="Sigma70_r4"/>
    <property type="match status" value="1"/>
</dbReference>
<evidence type="ECO:0000256" key="6">
    <source>
        <dbReference type="SAM" id="SignalP"/>
    </source>
</evidence>
<dbReference type="InterPro" id="IPR013324">
    <property type="entry name" value="RNA_pol_sigma_r3/r4-like"/>
</dbReference>
<organism evidence="9">
    <name type="scientific">Spirodela intermedia</name>
    <name type="common">Intermediate duckweed</name>
    <dbReference type="NCBI Taxonomy" id="51605"/>
    <lineage>
        <taxon>Eukaryota</taxon>
        <taxon>Viridiplantae</taxon>
        <taxon>Streptophyta</taxon>
        <taxon>Embryophyta</taxon>
        <taxon>Tracheophyta</taxon>
        <taxon>Spermatophyta</taxon>
        <taxon>Magnoliopsida</taxon>
        <taxon>Liliopsida</taxon>
        <taxon>Araceae</taxon>
        <taxon>Lemnoideae</taxon>
        <taxon>Spirodela</taxon>
    </lineage>
</organism>
<feature type="domain" description="RNA polymerase sigma-70" evidence="7">
    <location>
        <begin position="173"/>
        <end position="186"/>
    </location>
</feature>
<evidence type="ECO:0000256" key="5">
    <source>
        <dbReference type="ARBA" id="ARBA00023163"/>
    </source>
</evidence>
<protein>
    <recommendedName>
        <fullName evidence="7 8">RNA polymerase sigma-70 domain-containing protein</fullName>
    </recommendedName>
</protein>
<dbReference type="EMBL" id="LR743597">
    <property type="protein sequence ID" value="CAA2628279.1"/>
    <property type="molecule type" value="Genomic_DNA"/>
</dbReference>
<dbReference type="GO" id="GO:0003677">
    <property type="term" value="F:DNA binding"/>
    <property type="evidence" value="ECO:0007669"/>
    <property type="project" value="UniProtKB-KW"/>
</dbReference>
<dbReference type="PROSITE" id="PS00715">
    <property type="entry name" value="SIGMA70_1"/>
    <property type="match status" value="1"/>
</dbReference>
<dbReference type="GO" id="GO:0006352">
    <property type="term" value="P:DNA-templated transcription initiation"/>
    <property type="evidence" value="ECO:0007669"/>
    <property type="project" value="InterPro"/>
</dbReference>
<evidence type="ECO:0000256" key="2">
    <source>
        <dbReference type="ARBA" id="ARBA00023015"/>
    </source>
</evidence>